<evidence type="ECO:0000313" key="2">
    <source>
        <dbReference type="Proteomes" id="UP000325315"/>
    </source>
</evidence>
<proteinExistence type="predicted"/>
<evidence type="ECO:0000313" key="1">
    <source>
        <dbReference type="EMBL" id="KAA3472273.1"/>
    </source>
</evidence>
<accession>A0A5B6VT39</accession>
<dbReference type="EMBL" id="SMMG02000005">
    <property type="protein sequence ID" value="KAA3472273.1"/>
    <property type="molecule type" value="Genomic_DNA"/>
</dbReference>
<comment type="caution">
    <text evidence="1">The sequence shown here is derived from an EMBL/GenBank/DDBJ whole genome shotgun (WGS) entry which is preliminary data.</text>
</comment>
<organism evidence="1 2">
    <name type="scientific">Gossypium australe</name>
    <dbReference type="NCBI Taxonomy" id="47621"/>
    <lineage>
        <taxon>Eukaryota</taxon>
        <taxon>Viridiplantae</taxon>
        <taxon>Streptophyta</taxon>
        <taxon>Embryophyta</taxon>
        <taxon>Tracheophyta</taxon>
        <taxon>Spermatophyta</taxon>
        <taxon>Magnoliopsida</taxon>
        <taxon>eudicotyledons</taxon>
        <taxon>Gunneridae</taxon>
        <taxon>Pentapetalae</taxon>
        <taxon>rosids</taxon>
        <taxon>malvids</taxon>
        <taxon>Malvales</taxon>
        <taxon>Malvaceae</taxon>
        <taxon>Malvoideae</taxon>
        <taxon>Gossypium</taxon>
    </lineage>
</organism>
<dbReference type="AlphaFoldDB" id="A0A5B6VT39"/>
<sequence length="151" mass="16896">MDLGTEDKRFKERSRITSDFVELTLIGDGSSSKPQFDKRNSNKEGCLNVTCSQSVALERSQPLKSRYCKEENQDDATLRDSQGYEEFLPGIVHERGSDMLNSPANPKISALKEEQPSAVGGRGLLSYGRRHQSIYSNPLLQPMKIACLKDQ</sequence>
<keyword evidence="2" id="KW-1185">Reference proteome</keyword>
<reference evidence="2" key="1">
    <citation type="journal article" date="2019" name="Plant Biotechnol. J.">
        <title>Genome sequencing of the Australian wild diploid species Gossypium australe highlights disease resistance and delayed gland morphogenesis.</title>
        <authorList>
            <person name="Cai Y."/>
            <person name="Cai X."/>
            <person name="Wang Q."/>
            <person name="Wang P."/>
            <person name="Zhang Y."/>
            <person name="Cai C."/>
            <person name="Xu Y."/>
            <person name="Wang K."/>
            <person name="Zhou Z."/>
            <person name="Wang C."/>
            <person name="Geng S."/>
            <person name="Li B."/>
            <person name="Dong Q."/>
            <person name="Hou Y."/>
            <person name="Wang H."/>
            <person name="Ai P."/>
            <person name="Liu Z."/>
            <person name="Yi F."/>
            <person name="Sun M."/>
            <person name="An G."/>
            <person name="Cheng J."/>
            <person name="Zhang Y."/>
            <person name="Shi Q."/>
            <person name="Xie Y."/>
            <person name="Shi X."/>
            <person name="Chang Y."/>
            <person name="Huang F."/>
            <person name="Chen Y."/>
            <person name="Hong S."/>
            <person name="Mi L."/>
            <person name="Sun Q."/>
            <person name="Zhang L."/>
            <person name="Zhou B."/>
            <person name="Peng R."/>
            <person name="Zhang X."/>
            <person name="Liu F."/>
        </authorList>
    </citation>
    <scope>NUCLEOTIDE SEQUENCE [LARGE SCALE GENOMIC DNA]</scope>
    <source>
        <strain evidence="2">cv. PA1801</strain>
    </source>
</reference>
<gene>
    <name evidence="1" type="ORF">EPI10_022767</name>
</gene>
<protein>
    <submittedName>
        <fullName evidence="1">Uncharacterized protein</fullName>
    </submittedName>
</protein>
<name>A0A5B6VT39_9ROSI</name>
<dbReference type="Proteomes" id="UP000325315">
    <property type="component" value="Unassembled WGS sequence"/>
</dbReference>